<name>A0ABV3SGN9_9HYPH</name>
<accession>A0ABV3SGN9</accession>
<reference evidence="2 3" key="1">
    <citation type="submission" date="2024-05" db="EMBL/GenBank/DDBJ databases">
        <authorList>
            <person name="Jiang F."/>
        </authorList>
    </citation>
    <scope>NUCLEOTIDE SEQUENCE [LARGE SCALE GENOMIC DNA]</scope>
    <source>
        <strain evidence="2 3">LZ166</strain>
    </source>
</reference>
<dbReference type="Proteomes" id="UP001556692">
    <property type="component" value="Unassembled WGS sequence"/>
</dbReference>
<dbReference type="RefSeq" id="WP_367953801.1">
    <property type="nucleotide sequence ID" value="NZ_JBDPGJ010000002.1"/>
</dbReference>
<evidence type="ECO:0000313" key="3">
    <source>
        <dbReference type="Proteomes" id="UP001556692"/>
    </source>
</evidence>
<keyword evidence="3" id="KW-1185">Reference proteome</keyword>
<protein>
    <submittedName>
        <fullName evidence="2">MaoC family dehydratase</fullName>
    </submittedName>
</protein>
<organism evidence="2 3">
    <name type="scientific">Aquibium pacificus</name>
    <dbReference type="NCBI Taxonomy" id="3153579"/>
    <lineage>
        <taxon>Bacteria</taxon>
        <taxon>Pseudomonadati</taxon>
        <taxon>Pseudomonadota</taxon>
        <taxon>Alphaproteobacteria</taxon>
        <taxon>Hyphomicrobiales</taxon>
        <taxon>Phyllobacteriaceae</taxon>
        <taxon>Aquibium</taxon>
    </lineage>
</organism>
<evidence type="ECO:0000259" key="1">
    <source>
        <dbReference type="Pfam" id="PF01575"/>
    </source>
</evidence>
<proteinExistence type="predicted"/>
<dbReference type="SUPFAM" id="SSF54637">
    <property type="entry name" value="Thioesterase/thiol ester dehydrase-isomerase"/>
    <property type="match status" value="1"/>
</dbReference>
<sequence>MADIPLAQGMRLPHVEIEITQAMIDRYAAISGDFNPVHVDPDRAAASPFGSTIAHGCIPMEPLFQALARAMGRPLLPFGTRVSLRYRAPARPGDRIRVEGAVADRKDDAWQVPFACLNQSGQTVIDGTCLVPATDGQGAGPA</sequence>
<dbReference type="EMBL" id="JBDPGJ010000002">
    <property type="protein sequence ID" value="MEX0405928.1"/>
    <property type="molecule type" value="Genomic_DNA"/>
</dbReference>
<feature type="domain" description="MaoC-like" evidence="1">
    <location>
        <begin position="14"/>
        <end position="107"/>
    </location>
</feature>
<dbReference type="PANTHER" id="PTHR43437">
    <property type="entry name" value="HYDROXYACYL-THIOESTER DEHYDRATASE TYPE 2, MITOCHONDRIAL-RELATED"/>
    <property type="match status" value="1"/>
</dbReference>
<comment type="caution">
    <text evidence="2">The sequence shown here is derived from an EMBL/GenBank/DDBJ whole genome shotgun (WGS) entry which is preliminary data.</text>
</comment>
<dbReference type="CDD" id="cd03441">
    <property type="entry name" value="R_hydratase_like"/>
    <property type="match status" value="1"/>
</dbReference>
<dbReference type="Gene3D" id="3.10.129.10">
    <property type="entry name" value="Hotdog Thioesterase"/>
    <property type="match status" value="1"/>
</dbReference>
<evidence type="ECO:0000313" key="2">
    <source>
        <dbReference type="EMBL" id="MEX0405928.1"/>
    </source>
</evidence>
<dbReference type="InterPro" id="IPR050965">
    <property type="entry name" value="UPF0336/Enoyl-CoA_hydratase"/>
</dbReference>
<dbReference type="PANTHER" id="PTHR43437:SF3">
    <property type="entry name" value="HYDROXYACYL-THIOESTER DEHYDRATASE TYPE 2, MITOCHONDRIAL"/>
    <property type="match status" value="1"/>
</dbReference>
<dbReference type="Pfam" id="PF01575">
    <property type="entry name" value="MaoC_dehydratas"/>
    <property type="match status" value="1"/>
</dbReference>
<dbReference type="InterPro" id="IPR029069">
    <property type="entry name" value="HotDog_dom_sf"/>
</dbReference>
<dbReference type="InterPro" id="IPR002539">
    <property type="entry name" value="MaoC-like_dom"/>
</dbReference>
<gene>
    <name evidence="2" type="ORF">ABGN05_09670</name>
</gene>